<feature type="compositionally biased region" description="Basic residues" evidence="1">
    <location>
        <begin position="386"/>
        <end position="397"/>
    </location>
</feature>
<keyword evidence="3" id="KW-1185">Reference proteome</keyword>
<evidence type="ECO:0008006" key="4">
    <source>
        <dbReference type="Google" id="ProtNLM"/>
    </source>
</evidence>
<evidence type="ECO:0000313" key="2">
    <source>
        <dbReference type="EMBL" id="MFD0627762.1"/>
    </source>
</evidence>
<comment type="caution">
    <text evidence="2">The sequence shown here is derived from an EMBL/GenBank/DDBJ whole genome shotgun (WGS) entry which is preliminary data.</text>
</comment>
<feature type="region of interest" description="Disordered" evidence="1">
    <location>
        <begin position="377"/>
        <end position="397"/>
    </location>
</feature>
<gene>
    <name evidence="2" type="ORF">ACFQ2K_39060</name>
</gene>
<dbReference type="SUPFAM" id="SSF48371">
    <property type="entry name" value="ARM repeat"/>
    <property type="match status" value="2"/>
</dbReference>
<evidence type="ECO:0000256" key="1">
    <source>
        <dbReference type="SAM" id="MobiDB-lite"/>
    </source>
</evidence>
<name>A0ABW2X4Y9_9ACTN</name>
<dbReference type="Proteomes" id="UP001596915">
    <property type="component" value="Unassembled WGS sequence"/>
</dbReference>
<sequence>MTVSGAGRAWLLDDIVRVVLSWDEDPALAVRRLDVVLRRATPHELIRIESGYRSRRHGLGALGPDALAGDPAPGDATAERDDATAERHGTAVAALMSFDRSGYLREAGVARLAVTEDPFAIPFLLLRLNDPVEQVRVLAQGTVAARLGPEHVELLVRLLPLIDGLRGRGRAGRVLTAVEDLLHRAGTDALWRGARSDDPLVRGSCLRWLTRTDPVAAVGAAFTTRDPALWQWAARTATSSRLTPAEQDALLPLLEGSSSPHIRLRALRTRARSLRGEAHVRRAVLDPDARIRYLARATLYARGHKDLAPQVYRDALAPASVPDATAIGALGGLADLGGACDVPRILDFTAHPRARVRAEAWRALSILDPREVARRADRLAADPSSKVRRHLPGPRAQ</sequence>
<feature type="region of interest" description="Disordered" evidence="1">
    <location>
        <begin position="63"/>
        <end position="84"/>
    </location>
</feature>
<reference evidence="3" key="1">
    <citation type="journal article" date="2019" name="Int. J. Syst. Evol. Microbiol.">
        <title>The Global Catalogue of Microorganisms (GCM) 10K type strain sequencing project: providing services to taxonomists for standard genome sequencing and annotation.</title>
        <authorList>
            <consortium name="The Broad Institute Genomics Platform"/>
            <consortium name="The Broad Institute Genome Sequencing Center for Infectious Disease"/>
            <person name="Wu L."/>
            <person name="Ma J."/>
        </authorList>
    </citation>
    <scope>NUCLEOTIDE SEQUENCE [LARGE SCALE GENOMIC DNA]</scope>
    <source>
        <strain evidence="3">JCM 12607</strain>
    </source>
</reference>
<organism evidence="2 3">
    <name type="scientific">Streptomyces sanglieri</name>
    <dbReference type="NCBI Taxonomy" id="193460"/>
    <lineage>
        <taxon>Bacteria</taxon>
        <taxon>Bacillati</taxon>
        <taxon>Actinomycetota</taxon>
        <taxon>Actinomycetes</taxon>
        <taxon>Kitasatosporales</taxon>
        <taxon>Streptomycetaceae</taxon>
        <taxon>Streptomyces</taxon>
    </lineage>
</organism>
<protein>
    <recommendedName>
        <fullName evidence="4">HEAT repeat domain-containing protein</fullName>
    </recommendedName>
</protein>
<dbReference type="EMBL" id="JBHTGL010000008">
    <property type="protein sequence ID" value="MFD0627762.1"/>
    <property type="molecule type" value="Genomic_DNA"/>
</dbReference>
<feature type="compositionally biased region" description="Low complexity" evidence="1">
    <location>
        <begin position="63"/>
        <end position="76"/>
    </location>
</feature>
<accession>A0ABW2X4Y9</accession>
<evidence type="ECO:0000313" key="3">
    <source>
        <dbReference type="Proteomes" id="UP001596915"/>
    </source>
</evidence>
<dbReference type="InterPro" id="IPR016024">
    <property type="entry name" value="ARM-type_fold"/>
</dbReference>
<proteinExistence type="predicted"/>